<organism evidence="1 2">
    <name type="scientific">Neptunomonas antarctica</name>
    <dbReference type="NCBI Taxonomy" id="619304"/>
    <lineage>
        <taxon>Bacteria</taxon>
        <taxon>Pseudomonadati</taxon>
        <taxon>Pseudomonadota</taxon>
        <taxon>Gammaproteobacteria</taxon>
        <taxon>Oceanospirillales</taxon>
        <taxon>Oceanospirillaceae</taxon>
        <taxon>Neptunomonas</taxon>
    </lineage>
</organism>
<dbReference type="OrthoDB" id="5563041at2"/>
<dbReference type="EMBL" id="FTOE01000001">
    <property type="protein sequence ID" value="SIS44693.1"/>
    <property type="molecule type" value="Genomic_DNA"/>
</dbReference>
<evidence type="ECO:0000313" key="1">
    <source>
        <dbReference type="EMBL" id="SIS44693.1"/>
    </source>
</evidence>
<keyword evidence="2" id="KW-1185">Reference proteome</keyword>
<accession>A0A1N7J5Q1</accession>
<dbReference type="RefSeq" id="WP_054342826.1">
    <property type="nucleotide sequence ID" value="NZ_FTOE01000001.1"/>
</dbReference>
<sequence>MKNHATRVNSFDFSESNTGDIFIGQDFQSDLSDINVIMSSVDTVRQLYRCTLDHNWLSDFENRILVHRSTVQKVQLNGFDFILGSGGASRFQYRLQNNELGMIVFVKSGSVKGEFEGTHIKIECSPGLLLRYKVDVVQAWMDGVVSELTQGEIFYQGVAIHLAVDVQGWDVPKDFMQRLHCRSSKRVSYDGIETAEYTLAGVSATYGDNETMTFGSVSAVQFSNYDKTKQMVVMDKSDFFKSAWSGEFATPLCFSEYDPDKPVRRLEMRFHHSVINQFHEGLLKLDGEKGGSMKSYKDVYHHLGALWRYAMNQFKLMYNEEWFDPTWTMFTQDANFSQAHDDAKYKRVYKEPGRDNSRNIGMMLGNMISIYARNKTKAHVAIKALVKMPLWDEICGYLSDKGMSFDMFYRWFSDALLERRMRSKWG</sequence>
<dbReference type="AlphaFoldDB" id="A0A1N7J5Q1"/>
<dbReference type="STRING" id="619304.SAMN05421760_101656"/>
<name>A0A1N7J5Q1_9GAMM</name>
<proteinExistence type="predicted"/>
<protein>
    <submittedName>
        <fullName evidence="1">Uncharacterized protein</fullName>
    </submittedName>
</protein>
<reference evidence="2" key="1">
    <citation type="submission" date="2017-01" db="EMBL/GenBank/DDBJ databases">
        <authorList>
            <person name="Varghese N."/>
            <person name="Submissions S."/>
        </authorList>
    </citation>
    <scope>NUCLEOTIDE SEQUENCE [LARGE SCALE GENOMIC DNA]</scope>
    <source>
        <strain evidence="2">DSM 22306</strain>
    </source>
</reference>
<evidence type="ECO:0000313" key="2">
    <source>
        <dbReference type="Proteomes" id="UP000185999"/>
    </source>
</evidence>
<dbReference type="Proteomes" id="UP000185999">
    <property type="component" value="Unassembled WGS sequence"/>
</dbReference>
<gene>
    <name evidence="1" type="ORF">SAMN05421760_101656</name>
</gene>